<proteinExistence type="predicted"/>
<protein>
    <submittedName>
        <fullName evidence="1">Uncharacterized protein</fullName>
    </submittedName>
</protein>
<reference evidence="1" key="2">
    <citation type="journal article" date="2015" name="Data Brief">
        <title>Shoot transcriptome of the giant reed, Arundo donax.</title>
        <authorList>
            <person name="Barrero R.A."/>
            <person name="Guerrero F.D."/>
            <person name="Moolhuijzen P."/>
            <person name="Goolsby J.A."/>
            <person name="Tidwell J."/>
            <person name="Bellgard S.E."/>
            <person name="Bellgard M.I."/>
        </authorList>
    </citation>
    <scope>NUCLEOTIDE SEQUENCE</scope>
    <source>
        <tissue evidence="1">Shoot tissue taken approximately 20 cm above the soil surface</tissue>
    </source>
</reference>
<reference evidence="1" key="1">
    <citation type="submission" date="2014-09" db="EMBL/GenBank/DDBJ databases">
        <authorList>
            <person name="Magalhaes I.L.F."/>
            <person name="Oliveira U."/>
            <person name="Santos F.R."/>
            <person name="Vidigal T.H.D.A."/>
            <person name="Brescovit A.D."/>
            <person name="Santos A.J."/>
        </authorList>
    </citation>
    <scope>NUCLEOTIDE SEQUENCE</scope>
    <source>
        <tissue evidence="1">Shoot tissue taken approximately 20 cm above the soil surface</tissue>
    </source>
</reference>
<name>A0A0A9AL45_ARUDO</name>
<sequence length="25" mass="2992">MHAIADCMTRCDYNNLQHTSVRKKR</sequence>
<accession>A0A0A9AL45</accession>
<organism evidence="1">
    <name type="scientific">Arundo donax</name>
    <name type="common">Giant reed</name>
    <name type="synonym">Donax arundinaceus</name>
    <dbReference type="NCBI Taxonomy" id="35708"/>
    <lineage>
        <taxon>Eukaryota</taxon>
        <taxon>Viridiplantae</taxon>
        <taxon>Streptophyta</taxon>
        <taxon>Embryophyta</taxon>
        <taxon>Tracheophyta</taxon>
        <taxon>Spermatophyta</taxon>
        <taxon>Magnoliopsida</taxon>
        <taxon>Liliopsida</taxon>
        <taxon>Poales</taxon>
        <taxon>Poaceae</taxon>
        <taxon>PACMAD clade</taxon>
        <taxon>Arundinoideae</taxon>
        <taxon>Arundineae</taxon>
        <taxon>Arundo</taxon>
    </lineage>
</organism>
<dbReference type="EMBL" id="GBRH01247322">
    <property type="protein sequence ID" value="JAD50573.1"/>
    <property type="molecule type" value="Transcribed_RNA"/>
</dbReference>
<dbReference type="AlphaFoldDB" id="A0A0A9AL45"/>
<evidence type="ECO:0000313" key="1">
    <source>
        <dbReference type="EMBL" id="JAD50573.1"/>
    </source>
</evidence>